<dbReference type="AlphaFoldDB" id="G8M061"/>
<keyword evidence="2" id="KW-0732">Signal</keyword>
<name>G8M061_ACECE</name>
<evidence type="ECO:0000256" key="1">
    <source>
        <dbReference type="SAM" id="MobiDB-lite"/>
    </source>
</evidence>
<proteinExistence type="predicted"/>
<protein>
    <submittedName>
        <fullName evidence="3">Uncharacterized protein</fullName>
    </submittedName>
</protein>
<gene>
    <name evidence="3" type="ordered locus">Clocl_0116</name>
</gene>
<evidence type="ECO:0000313" key="3">
    <source>
        <dbReference type="EMBL" id="AEV66868.1"/>
    </source>
</evidence>
<keyword evidence="4" id="KW-1185">Reference proteome</keyword>
<reference evidence="3 4" key="2">
    <citation type="journal article" date="2012" name="Stand. Genomic Sci.">
        <title>Complete Genome Sequence of Clostridium clariflavum DSM 19732.</title>
        <authorList>
            <person name="Izquierdo J.A."/>
            <person name="Goodwin L."/>
            <person name="Davenport K.W."/>
            <person name="Teshima H."/>
            <person name="Bruce D."/>
            <person name="Detter C."/>
            <person name="Tapia R."/>
            <person name="Han S."/>
            <person name="Land M."/>
            <person name="Hauser L."/>
            <person name="Jeffries C.D."/>
            <person name="Han J."/>
            <person name="Pitluck S."/>
            <person name="Nolan M."/>
            <person name="Chen A."/>
            <person name="Huntemann M."/>
            <person name="Mavromatis K."/>
            <person name="Mikhailova N."/>
            <person name="Liolios K."/>
            <person name="Woyke T."/>
            <person name="Lynd L.R."/>
        </authorList>
    </citation>
    <scope>NUCLEOTIDE SEQUENCE [LARGE SCALE GENOMIC DNA]</scope>
    <source>
        <strain evidence="4">DSM 19732 / NBRC 101661 / EBR45</strain>
    </source>
</reference>
<dbReference type="HOGENOM" id="CLU_2129114_0_0_9"/>
<organism evidence="3 4">
    <name type="scientific">Acetivibrio clariflavus (strain DSM 19732 / NBRC 101661 / EBR45)</name>
    <name type="common">Clostridium clariflavum</name>
    <dbReference type="NCBI Taxonomy" id="720554"/>
    <lineage>
        <taxon>Bacteria</taxon>
        <taxon>Bacillati</taxon>
        <taxon>Bacillota</taxon>
        <taxon>Clostridia</taxon>
        <taxon>Eubacteriales</taxon>
        <taxon>Oscillospiraceae</taxon>
        <taxon>Acetivibrio</taxon>
    </lineage>
</organism>
<feature type="region of interest" description="Disordered" evidence="1">
    <location>
        <begin position="90"/>
        <end position="113"/>
    </location>
</feature>
<evidence type="ECO:0000313" key="4">
    <source>
        <dbReference type="Proteomes" id="UP000005435"/>
    </source>
</evidence>
<reference evidence="4" key="1">
    <citation type="submission" date="2011-12" db="EMBL/GenBank/DDBJ databases">
        <title>Complete sequence of Clostridium clariflavum DSM 19732.</title>
        <authorList>
            <consortium name="US DOE Joint Genome Institute"/>
            <person name="Lucas S."/>
            <person name="Han J."/>
            <person name="Lapidus A."/>
            <person name="Cheng J.-F."/>
            <person name="Goodwin L."/>
            <person name="Pitluck S."/>
            <person name="Peters L."/>
            <person name="Teshima H."/>
            <person name="Detter J.C."/>
            <person name="Han C."/>
            <person name="Tapia R."/>
            <person name="Land M."/>
            <person name="Hauser L."/>
            <person name="Kyrpides N."/>
            <person name="Ivanova N."/>
            <person name="Pagani I."/>
            <person name="Kitzmiller T."/>
            <person name="Lynd L."/>
            <person name="Izquierdo J."/>
            <person name="Woyke T."/>
        </authorList>
    </citation>
    <scope>NUCLEOTIDE SEQUENCE [LARGE SCALE GENOMIC DNA]</scope>
    <source>
        <strain evidence="4">DSM 19732 / NBRC 101661 / EBR45</strain>
    </source>
</reference>
<feature type="chain" id="PRO_5039065936" evidence="2">
    <location>
        <begin position="24"/>
        <end position="113"/>
    </location>
</feature>
<dbReference type="Proteomes" id="UP000005435">
    <property type="component" value="Chromosome"/>
</dbReference>
<feature type="signal peptide" evidence="2">
    <location>
        <begin position="1"/>
        <end position="23"/>
    </location>
</feature>
<accession>G8M061</accession>
<dbReference type="RefSeq" id="WP_014253506.1">
    <property type="nucleotide sequence ID" value="NC_016627.1"/>
</dbReference>
<dbReference type="KEGG" id="ccl:Clocl_0116"/>
<dbReference type="EMBL" id="CP003065">
    <property type="protein sequence ID" value="AEV66868.1"/>
    <property type="molecule type" value="Genomic_DNA"/>
</dbReference>
<evidence type="ECO:0000256" key="2">
    <source>
        <dbReference type="SAM" id="SignalP"/>
    </source>
</evidence>
<sequence length="113" mass="12600" precursor="true">MKSKIKFLAVILMSFIQILIVCPNDVNSKSSPVINQTENIEKVVATPCPTKGEYSKSSATAYPVIINPNINNDIDKDMVIQGDSSIDPHILIDPPGRRFDPELFNTFPPEEKR</sequence>